<keyword evidence="1" id="KW-0812">Transmembrane</keyword>
<feature type="transmembrane region" description="Helical" evidence="1">
    <location>
        <begin position="12"/>
        <end position="28"/>
    </location>
</feature>
<dbReference type="EMBL" id="MHCC01000025">
    <property type="protein sequence ID" value="OGY12721.1"/>
    <property type="molecule type" value="Genomic_DNA"/>
</dbReference>
<dbReference type="Gene3D" id="3.10.350.10">
    <property type="entry name" value="LysM domain"/>
    <property type="match status" value="2"/>
</dbReference>
<name>A0A1G1VBN1_9BACT</name>
<dbReference type="InterPro" id="IPR036779">
    <property type="entry name" value="LysM_dom_sf"/>
</dbReference>
<dbReference type="CDD" id="cd00118">
    <property type="entry name" value="LysM"/>
    <property type="match status" value="2"/>
</dbReference>
<comment type="caution">
    <text evidence="3">The sequence shown here is derived from an EMBL/GenBank/DDBJ whole genome shotgun (WGS) entry which is preliminary data.</text>
</comment>
<organism evidence="3 4">
    <name type="scientific">Candidatus Blackburnbacteria bacterium RIFCSPLOWO2_01_FULL_40_20</name>
    <dbReference type="NCBI Taxonomy" id="1797519"/>
    <lineage>
        <taxon>Bacteria</taxon>
        <taxon>Candidatus Blackburniibacteriota</taxon>
    </lineage>
</organism>
<feature type="domain" description="LysM" evidence="2">
    <location>
        <begin position="56"/>
        <end position="99"/>
    </location>
</feature>
<dbReference type="Pfam" id="PF01476">
    <property type="entry name" value="LysM"/>
    <property type="match status" value="2"/>
</dbReference>
<dbReference type="PROSITE" id="PS51782">
    <property type="entry name" value="LYSM"/>
    <property type="match status" value="2"/>
</dbReference>
<keyword evidence="1" id="KW-0472">Membrane</keyword>
<dbReference type="InterPro" id="IPR018392">
    <property type="entry name" value="LysM"/>
</dbReference>
<dbReference type="SMART" id="SM00257">
    <property type="entry name" value="LysM"/>
    <property type="match status" value="2"/>
</dbReference>
<accession>A0A1G1VBN1</accession>
<dbReference type="AlphaFoldDB" id="A0A1G1VBN1"/>
<evidence type="ECO:0000313" key="3">
    <source>
        <dbReference type="EMBL" id="OGY12721.1"/>
    </source>
</evidence>
<reference evidence="3 4" key="1">
    <citation type="journal article" date="2016" name="Nat. Commun.">
        <title>Thousands of microbial genomes shed light on interconnected biogeochemical processes in an aquifer system.</title>
        <authorList>
            <person name="Anantharaman K."/>
            <person name="Brown C.T."/>
            <person name="Hug L.A."/>
            <person name="Sharon I."/>
            <person name="Castelle C.J."/>
            <person name="Probst A.J."/>
            <person name="Thomas B.C."/>
            <person name="Singh A."/>
            <person name="Wilkins M.J."/>
            <person name="Karaoz U."/>
            <person name="Brodie E.L."/>
            <person name="Williams K.H."/>
            <person name="Hubbard S.S."/>
            <person name="Banfield J.F."/>
        </authorList>
    </citation>
    <scope>NUCLEOTIDE SEQUENCE [LARGE SCALE GENOMIC DNA]</scope>
</reference>
<protein>
    <recommendedName>
        <fullName evidence="2">LysM domain-containing protein</fullName>
    </recommendedName>
</protein>
<dbReference type="SUPFAM" id="SSF54106">
    <property type="entry name" value="LysM domain"/>
    <property type="match status" value="2"/>
</dbReference>
<dbReference type="GO" id="GO:0008932">
    <property type="term" value="F:lytic endotransglycosylase activity"/>
    <property type="evidence" value="ECO:0007669"/>
    <property type="project" value="TreeGrafter"/>
</dbReference>
<dbReference type="Proteomes" id="UP000178659">
    <property type="component" value="Unassembled WGS sequence"/>
</dbReference>
<dbReference type="PANTHER" id="PTHR33734">
    <property type="entry name" value="LYSM DOMAIN-CONTAINING GPI-ANCHORED PROTEIN 2"/>
    <property type="match status" value="1"/>
</dbReference>
<gene>
    <name evidence="3" type="ORF">A3A77_00330</name>
</gene>
<dbReference type="PANTHER" id="PTHR33734:SF22">
    <property type="entry name" value="MEMBRANE-BOUND LYTIC MUREIN TRANSGLYCOSYLASE D"/>
    <property type="match status" value="1"/>
</dbReference>
<evidence type="ECO:0000313" key="4">
    <source>
        <dbReference type="Proteomes" id="UP000178659"/>
    </source>
</evidence>
<evidence type="ECO:0000256" key="1">
    <source>
        <dbReference type="SAM" id="Phobius"/>
    </source>
</evidence>
<proteinExistence type="predicted"/>
<sequence>MQKFGSDKSNIALIGGVLLVVLASFLLINKSEPTLTPTPSPIQESTNIPQPQVGIRTYTVVKGDTLKEVAEVYGISLDTIKWANNLTSEKLTPGLTLQILPVDGVTHTAVEGNTIESIAKKYNVDPQKIVDFPGNSFADSQYSLTPGSVIIVPDGTK</sequence>
<feature type="domain" description="LysM" evidence="2">
    <location>
        <begin position="105"/>
        <end position="152"/>
    </location>
</feature>
<evidence type="ECO:0000259" key="2">
    <source>
        <dbReference type="PROSITE" id="PS51782"/>
    </source>
</evidence>
<keyword evidence="1" id="KW-1133">Transmembrane helix</keyword>